<evidence type="ECO:0000256" key="6">
    <source>
        <dbReference type="ARBA" id="ARBA00041520"/>
    </source>
</evidence>
<evidence type="ECO:0000256" key="8">
    <source>
        <dbReference type="ARBA" id="ARBA00042704"/>
    </source>
</evidence>
<dbReference type="Proteomes" id="UP001524547">
    <property type="component" value="Unassembled WGS sequence"/>
</dbReference>
<evidence type="ECO:0000256" key="2">
    <source>
        <dbReference type="ARBA" id="ARBA00022801"/>
    </source>
</evidence>
<keyword evidence="3" id="KW-0809">Transit peptide</keyword>
<evidence type="ECO:0000256" key="10">
    <source>
        <dbReference type="ARBA" id="ARBA00047409"/>
    </source>
</evidence>
<dbReference type="InterPro" id="IPR000073">
    <property type="entry name" value="AB_hydrolase_1"/>
</dbReference>
<comment type="catalytic activity">
    <reaction evidence="10">
        <text>S-hexadecanoyl-L-cysteinyl-[protein] + H2O = L-cysteinyl-[protein] + hexadecanoate + H(+)</text>
        <dbReference type="Rhea" id="RHEA:19233"/>
        <dbReference type="Rhea" id="RHEA-COMP:10131"/>
        <dbReference type="Rhea" id="RHEA-COMP:11032"/>
        <dbReference type="ChEBI" id="CHEBI:7896"/>
        <dbReference type="ChEBI" id="CHEBI:15377"/>
        <dbReference type="ChEBI" id="CHEBI:15378"/>
        <dbReference type="ChEBI" id="CHEBI:29950"/>
        <dbReference type="ChEBI" id="CHEBI:74151"/>
        <dbReference type="EC" id="3.1.2.22"/>
    </reaction>
    <physiologicalReaction direction="left-to-right" evidence="10">
        <dbReference type="Rhea" id="RHEA:19234"/>
    </physiologicalReaction>
</comment>
<dbReference type="SUPFAM" id="SSF53474">
    <property type="entry name" value="alpha/beta-Hydrolases"/>
    <property type="match status" value="1"/>
</dbReference>
<evidence type="ECO:0000256" key="1">
    <source>
        <dbReference type="ARBA" id="ARBA00012423"/>
    </source>
</evidence>
<dbReference type="InterPro" id="IPR029058">
    <property type="entry name" value="AB_hydrolase_fold"/>
</dbReference>
<protein>
    <recommendedName>
        <fullName evidence="5">Palmitoyl-protein thioesterase ABHD10, mitochondrial</fullName>
        <ecNumber evidence="4">3.1.1.93</ecNumber>
        <ecNumber evidence="1">3.1.2.22</ecNumber>
    </recommendedName>
    <alternativeName>
        <fullName evidence="7">Acyl-protein thioesterase ABHD10</fullName>
    </alternativeName>
    <alternativeName>
        <fullName evidence="8">Alpha/beta hydrolase domain-containing protein 10</fullName>
    </alternativeName>
    <alternativeName>
        <fullName evidence="6">Mycophenolic acid acyl-glucuronide esterase, mitochondrial</fullName>
    </alternativeName>
</protein>
<sequence>MHPETLHHLTSPAGHRIAARHAPGEGPTTVFLPGLRSDMMGDKASALSLLAREHGRASLRLDYSGHGESDGRFEDGSVAVWRDDALRAIDALAPGPLLLVGSSMGGWIGLMAALALADRVRGFVGIAAAPDFTRTMRGDFGPEYEAEMRINGRVLLPAEPDPLVVTRRFLEDGDACTVLDKPLPLHCPIRLLHGQRDDVVPWRTALAIADAAQGADCRVVLIKDGDHRLSRPADIALLRDIVTDLWRENPT</sequence>
<keyword evidence="14" id="KW-1185">Reference proteome</keyword>
<comment type="caution">
    <text evidence="13">The sequence shown here is derived from an EMBL/GenBank/DDBJ whole genome shotgun (WGS) entry which is preliminary data.</text>
</comment>
<dbReference type="InterPro" id="IPR052382">
    <property type="entry name" value="ABHD10_acyl-thioesterase"/>
</dbReference>
<gene>
    <name evidence="13" type="ORF">NFI88_05700</name>
</gene>
<dbReference type="EC" id="3.1.1.93" evidence="4"/>
<dbReference type="Gene3D" id="3.40.50.1820">
    <property type="entry name" value="alpha/beta hydrolase"/>
    <property type="match status" value="1"/>
</dbReference>
<dbReference type="EC" id="3.1.2.22" evidence="1"/>
<organism evidence="13 14">
    <name type="scientific">Rhizosaccharibacter radicis</name>
    <dbReference type="NCBI Taxonomy" id="2782605"/>
    <lineage>
        <taxon>Bacteria</taxon>
        <taxon>Pseudomonadati</taxon>
        <taxon>Pseudomonadota</taxon>
        <taxon>Alphaproteobacteria</taxon>
        <taxon>Acetobacterales</taxon>
        <taxon>Acetobacteraceae</taxon>
        <taxon>Rhizosaccharibacter</taxon>
    </lineage>
</organism>
<dbReference type="EMBL" id="JAMZEJ010000003">
    <property type="protein sequence ID" value="MCQ8240337.1"/>
    <property type="molecule type" value="Genomic_DNA"/>
</dbReference>
<reference evidence="13 14" key="1">
    <citation type="submission" date="2022-06" db="EMBL/GenBank/DDBJ databases">
        <title>Rhizosaccharibacter gen. nov. sp. nov. KSS12, endophytic bacteria isolated from sugarcane.</title>
        <authorList>
            <person name="Pitiwittayakul N."/>
        </authorList>
    </citation>
    <scope>NUCLEOTIDE SEQUENCE [LARGE SCALE GENOMIC DNA]</scope>
    <source>
        <strain evidence="13 14">KSS12</strain>
    </source>
</reference>
<evidence type="ECO:0000313" key="13">
    <source>
        <dbReference type="EMBL" id="MCQ8240337.1"/>
    </source>
</evidence>
<evidence type="ECO:0000256" key="11">
    <source>
        <dbReference type="ARBA" id="ARBA00047972"/>
    </source>
</evidence>
<accession>A0ABT1VVG8</accession>
<dbReference type="Pfam" id="PF12697">
    <property type="entry name" value="Abhydrolase_6"/>
    <property type="match status" value="1"/>
</dbReference>
<dbReference type="RefSeq" id="WP_422919067.1">
    <property type="nucleotide sequence ID" value="NZ_JAMZEJ010000003.1"/>
</dbReference>
<evidence type="ECO:0000313" key="14">
    <source>
        <dbReference type="Proteomes" id="UP001524547"/>
    </source>
</evidence>
<name>A0ABT1VVG8_9PROT</name>
<evidence type="ECO:0000256" key="7">
    <source>
        <dbReference type="ARBA" id="ARBA00042645"/>
    </source>
</evidence>
<dbReference type="PANTHER" id="PTHR16138">
    <property type="entry name" value="MYCOPHENOLIC ACID ACYL-GLUCURONIDE ESTERASE, MITOCHONDRIAL"/>
    <property type="match status" value="1"/>
</dbReference>
<evidence type="ECO:0000256" key="4">
    <source>
        <dbReference type="ARBA" id="ARBA00039132"/>
    </source>
</evidence>
<proteinExistence type="predicted"/>
<dbReference type="PANTHER" id="PTHR16138:SF7">
    <property type="entry name" value="PALMITOYL-PROTEIN THIOESTERASE ABHD10, MITOCHONDRIAL"/>
    <property type="match status" value="1"/>
</dbReference>
<evidence type="ECO:0000256" key="5">
    <source>
        <dbReference type="ARBA" id="ARBA00039314"/>
    </source>
</evidence>
<feature type="domain" description="AB hydrolase-1" evidence="12">
    <location>
        <begin position="30"/>
        <end position="235"/>
    </location>
</feature>
<evidence type="ECO:0000259" key="12">
    <source>
        <dbReference type="Pfam" id="PF12697"/>
    </source>
</evidence>
<comment type="catalytic activity">
    <reaction evidence="11">
        <text>mycophenolic acid O-acyl-beta-D-glucuronide + H2O = mycophenolate + D-glucuronate + H(+)</text>
        <dbReference type="Rhea" id="RHEA:34179"/>
        <dbReference type="ChEBI" id="CHEBI:15377"/>
        <dbReference type="ChEBI" id="CHEBI:15378"/>
        <dbReference type="ChEBI" id="CHEBI:58720"/>
        <dbReference type="ChEBI" id="CHEBI:62932"/>
        <dbReference type="ChEBI" id="CHEBI:66982"/>
        <dbReference type="EC" id="3.1.1.93"/>
    </reaction>
    <physiologicalReaction direction="left-to-right" evidence="11">
        <dbReference type="Rhea" id="RHEA:34180"/>
    </physiologicalReaction>
</comment>
<keyword evidence="2 13" id="KW-0378">Hydrolase</keyword>
<evidence type="ECO:0000256" key="9">
    <source>
        <dbReference type="ARBA" id="ARBA00046047"/>
    </source>
</evidence>
<evidence type="ECO:0000256" key="3">
    <source>
        <dbReference type="ARBA" id="ARBA00022946"/>
    </source>
</evidence>
<comment type="function">
    <text evidence="9">Acts as an acyl-protein thioesterase that hydrolyzes fatty acids from acylated residues in proteins. Regulates the mitochondrial S-depalmitoylation of the nucleophilic active site residue of peroxiredoxin-5/PRDX5, a key antioxidant protein, therefore modulating mitochondrial antioxidant ability. Also catalyzes the deglucuronidation of mycophenolic acid acyl-glucuronide, an active metabolite of the immunosuppressant drug mycophenolate.</text>
</comment>
<dbReference type="GO" id="GO:0016787">
    <property type="term" value="F:hydrolase activity"/>
    <property type="evidence" value="ECO:0007669"/>
    <property type="project" value="UniProtKB-KW"/>
</dbReference>